<dbReference type="PANTHER" id="PTHR46116">
    <property type="entry name" value="(E3-INDEPENDENT) E2 UBIQUITIN-CONJUGATING ENZYME"/>
    <property type="match status" value="1"/>
</dbReference>
<dbReference type="InterPro" id="IPR015940">
    <property type="entry name" value="UBA"/>
</dbReference>
<dbReference type="CDD" id="cd23810">
    <property type="entry name" value="UBCc_BIRC6"/>
    <property type="match status" value="1"/>
</dbReference>
<dbReference type="AlphaFoldDB" id="A0AAJ8JS61"/>
<sequence length="930" mass="104070">MASLELNQLLDMGISHGRARAALKRTRGDVMSAAERVFAGEFDDILSDDEGEDQAESNEAYYQEYNQVMKIDDQDEAIDEDSAEEDGDDFDEDMGYDDSIYNESMSDSEPVASDPYAGIFFSKDRVEEIIEPIEKENLVDIYLPNGKSLQVGMLERGEWMSGCPEGGEQSFLFQLYDMLEDCQMPCSSGCGFLFTRHKRDFFSLFPTFPEYTSYLSHTIRLTCPQCGQVTCLACGERADRLTALEKMNEMGKGKERGSSAFAYSSDVLSTTDGPSTTSTPPTSISPPPRELLHCPALQGVILGVGLHMIDRTFSQGQNQTRQAEDRMHPSNKKRKVTEKEEGLSSVSCGLLLSGKVKNARGTGYAGSTDEDRSGQIKAEEMQRLADSAVSVLLQHVQQYLPNINRQGGPATSDYLVHPTALAHLRRRSNFINALLRNDSLLDMSNRDAIYRALFDWLEIVSNNESLASMLGMPQMRPVRTRPLEGSEDSLVVTYEGAPSPRELLEFVAIQAQAALRGLRHVGSTASEETRVDQEMTEEELQTSKEDIQKKAMTKPEGPRDENATLEAFCLRILKSASTIDLRLAETKGKAFVQRMKEQLPRLEEGIAQAERGEKAKEKSVIQMYEEWATRARFQYVDLRAETSSSKTFAWRHAFSAQITQLENTSLPKRSLAIAKELAILTTNLPVAWHSSIFLRVDEVRVDVLKAMIIGPEGTPYENGCFLFDIFLPLDYNYKSPVVQYMTTNGGRYRYNPNLYPDGKVCLSLLGTWSGPGWISGQSTLLQVLISIQSLILSEEPFLNEPSWADMGGSPQSKAYDANIRRMVLLDAMANNMKTPPYPFENEIQTHFRLKASAIRTQIEKWKTLDDGKMIHGDGWTDANAGPNTNPDIRKSFDGAAAEVKRMLCELEGKQPPAPVDMEASNEKKKKIWRR</sequence>
<dbReference type="Pfam" id="PF00179">
    <property type="entry name" value="UQ_con"/>
    <property type="match status" value="1"/>
</dbReference>
<feature type="region of interest" description="Disordered" evidence="3">
    <location>
        <begin position="524"/>
        <end position="560"/>
    </location>
</feature>
<protein>
    <recommendedName>
        <fullName evidence="8">Ubiquitin-conjugating enzyme family protein</fullName>
    </recommendedName>
</protein>
<dbReference type="SUPFAM" id="SSF54495">
    <property type="entry name" value="UBC-like"/>
    <property type="match status" value="1"/>
</dbReference>
<evidence type="ECO:0000313" key="7">
    <source>
        <dbReference type="Proteomes" id="UP000094043"/>
    </source>
</evidence>
<dbReference type="PROSITE" id="PS50127">
    <property type="entry name" value="UBC_2"/>
    <property type="match status" value="1"/>
</dbReference>
<dbReference type="EMBL" id="CP143786">
    <property type="protein sequence ID" value="WVN87464.1"/>
    <property type="molecule type" value="Genomic_DNA"/>
</dbReference>
<dbReference type="InterPro" id="IPR009060">
    <property type="entry name" value="UBA-like_sf"/>
</dbReference>
<dbReference type="SUPFAM" id="SSF46934">
    <property type="entry name" value="UBA-like"/>
    <property type="match status" value="1"/>
</dbReference>
<gene>
    <name evidence="6" type="ORF">L203_102646</name>
</gene>
<reference evidence="6" key="3">
    <citation type="submission" date="2024-01" db="EMBL/GenBank/DDBJ databases">
        <authorList>
            <person name="Coelho M.A."/>
            <person name="David-Palma M."/>
            <person name="Shea T."/>
            <person name="Sun S."/>
            <person name="Cuomo C.A."/>
            <person name="Heitman J."/>
        </authorList>
    </citation>
    <scope>NUCLEOTIDE SEQUENCE</scope>
    <source>
        <strain evidence="6">CBS 7841</strain>
    </source>
</reference>
<dbReference type="GeneID" id="91086857"/>
<dbReference type="Proteomes" id="UP000094043">
    <property type="component" value="Chromosome 3"/>
</dbReference>
<evidence type="ECO:0000256" key="2">
    <source>
        <dbReference type="ARBA" id="ARBA00022786"/>
    </source>
</evidence>
<evidence type="ECO:0000256" key="3">
    <source>
        <dbReference type="SAM" id="MobiDB-lite"/>
    </source>
</evidence>
<feature type="domain" description="UBA" evidence="4">
    <location>
        <begin position="1"/>
        <end position="40"/>
    </location>
</feature>
<evidence type="ECO:0000259" key="4">
    <source>
        <dbReference type="PROSITE" id="PS50030"/>
    </source>
</evidence>
<dbReference type="KEGG" id="cdep:91086857"/>
<evidence type="ECO:0000259" key="5">
    <source>
        <dbReference type="PROSITE" id="PS50127"/>
    </source>
</evidence>
<feature type="region of interest" description="Disordered" evidence="3">
    <location>
        <begin position="267"/>
        <end position="288"/>
    </location>
</feature>
<dbReference type="RefSeq" id="XP_066068164.1">
    <property type="nucleotide sequence ID" value="XM_066212067.1"/>
</dbReference>
<keyword evidence="1" id="KW-0808">Transferase</keyword>
<accession>A0AAJ8JS61</accession>
<proteinExistence type="predicted"/>
<dbReference type="PROSITE" id="PS50030">
    <property type="entry name" value="UBA"/>
    <property type="match status" value="1"/>
</dbReference>
<feature type="region of interest" description="Disordered" evidence="3">
    <location>
        <begin position="315"/>
        <end position="341"/>
    </location>
</feature>
<reference evidence="6" key="2">
    <citation type="journal article" date="2022" name="Elife">
        <title>Obligate sexual reproduction of a homothallic fungus closely related to the Cryptococcus pathogenic species complex.</title>
        <authorList>
            <person name="Passer A.R."/>
            <person name="Clancey S.A."/>
            <person name="Shea T."/>
            <person name="David-Palma M."/>
            <person name="Averette A.F."/>
            <person name="Boekhout T."/>
            <person name="Porcel B.M."/>
            <person name="Nowrousian M."/>
            <person name="Cuomo C.A."/>
            <person name="Sun S."/>
            <person name="Heitman J."/>
            <person name="Coelho M.A."/>
        </authorList>
    </citation>
    <scope>NUCLEOTIDE SEQUENCE</scope>
    <source>
        <strain evidence="6">CBS 7841</strain>
    </source>
</reference>
<evidence type="ECO:0008006" key="8">
    <source>
        <dbReference type="Google" id="ProtNLM"/>
    </source>
</evidence>
<keyword evidence="7" id="KW-1185">Reference proteome</keyword>
<dbReference type="InterPro" id="IPR016135">
    <property type="entry name" value="UBQ-conjugating_enzyme/RWD"/>
</dbReference>
<reference evidence="6" key="1">
    <citation type="submission" date="2016-06" db="EMBL/GenBank/DDBJ databases">
        <authorList>
            <person name="Cuomo C."/>
            <person name="Litvintseva A."/>
            <person name="Heitman J."/>
            <person name="Chen Y."/>
            <person name="Sun S."/>
            <person name="Springer D."/>
            <person name="Dromer F."/>
            <person name="Young S."/>
            <person name="Zeng Q."/>
            <person name="Chapman S."/>
            <person name="Gujja S."/>
            <person name="Saif S."/>
            <person name="Birren B."/>
        </authorList>
    </citation>
    <scope>NUCLEOTIDE SEQUENCE</scope>
    <source>
        <strain evidence="6">CBS 7841</strain>
    </source>
</reference>
<dbReference type="Gene3D" id="3.10.110.10">
    <property type="entry name" value="Ubiquitin Conjugating Enzyme"/>
    <property type="match status" value="1"/>
</dbReference>
<feature type="domain" description="UBC core" evidence="5">
    <location>
        <begin position="668"/>
        <end position="828"/>
    </location>
</feature>
<dbReference type="Gene3D" id="1.10.8.10">
    <property type="entry name" value="DNA helicase RuvA subunit, C-terminal domain"/>
    <property type="match status" value="1"/>
</dbReference>
<evidence type="ECO:0000256" key="1">
    <source>
        <dbReference type="ARBA" id="ARBA00022679"/>
    </source>
</evidence>
<organism evidence="6 7">
    <name type="scientific">Cryptococcus depauperatus CBS 7841</name>
    <dbReference type="NCBI Taxonomy" id="1295531"/>
    <lineage>
        <taxon>Eukaryota</taxon>
        <taxon>Fungi</taxon>
        <taxon>Dikarya</taxon>
        <taxon>Basidiomycota</taxon>
        <taxon>Agaricomycotina</taxon>
        <taxon>Tremellomycetes</taxon>
        <taxon>Tremellales</taxon>
        <taxon>Cryptococcaceae</taxon>
        <taxon>Cryptococcus</taxon>
    </lineage>
</organism>
<evidence type="ECO:0000313" key="6">
    <source>
        <dbReference type="EMBL" id="WVN87464.1"/>
    </source>
</evidence>
<keyword evidence="2" id="KW-0833">Ubl conjugation pathway</keyword>
<dbReference type="PANTHER" id="PTHR46116:SF15">
    <property type="entry name" value="(E3-INDEPENDENT) E2 UBIQUITIN-CONJUGATING ENZYME"/>
    <property type="match status" value="1"/>
</dbReference>
<name>A0AAJ8JS61_9TREE</name>
<dbReference type="InterPro" id="IPR000608">
    <property type="entry name" value="UBC"/>
</dbReference>
<dbReference type="SMART" id="SM00212">
    <property type="entry name" value="UBCc"/>
    <property type="match status" value="1"/>
</dbReference>
<feature type="region of interest" description="Disordered" evidence="3">
    <location>
        <begin position="907"/>
        <end position="930"/>
    </location>
</feature>
<feature type="compositionally biased region" description="Low complexity" evidence="3">
    <location>
        <begin position="269"/>
        <end position="282"/>
    </location>
</feature>
<dbReference type="GO" id="GO:0061631">
    <property type="term" value="F:ubiquitin conjugating enzyme activity"/>
    <property type="evidence" value="ECO:0007669"/>
    <property type="project" value="TreeGrafter"/>
</dbReference>